<feature type="domain" description="VOC" evidence="2">
    <location>
        <begin position="97"/>
        <end position="222"/>
    </location>
</feature>
<protein>
    <submittedName>
        <fullName evidence="3">Ring-cleaving dioxygenase</fullName>
    </submittedName>
</protein>
<feature type="domain" description="VOC" evidence="2">
    <location>
        <begin position="247"/>
        <end position="334"/>
    </location>
</feature>
<comment type="caution">
    <text evidence="3">The sequence shown here is derived from an EMBL/GenBank/DDBJ whole genome shotgun (WGS) entry which is preliminary data.</text>
</comment>
<dbReference type="CDD" id="cd08346">
    <property type="entry name" value="PcpA_N_like"/>
    <property type="match status" value="1"/>
</dbReference>
<dbReference type="InterPro" id="IPR029068">
    <property type="entry name" value="Glyas_Bleomycin-R_OHBP_Dase"/>
</dbReference>
<gene>
    <name evidence="3" type="ORF">E6H02_07520</name>
</gene>
<dbReference type="InterPro" id="IPR004360">
    <property type="entry name" value="Glyas_Fos-R_dOase_dom"/>
</dbReference>
<dbReference type="Proteomes" id="UP000320393">
    <property type="component" value="Unassembled WGS sequence"/>
</dbReference>
<dbReference type="PROSITE" id="PS51819">
    <property type="entry name" value="VOC"/>
    <property type="match status" value="2"/>
</dbReference>
<evidence type="ECO:0000259" key="2">
    <source>
        <dbReference type="PROSITE" id="PS51819"/>
    </source>
</evidence>
<dbReference type="SUPFAM" id="SSF54593">
    <property type="entry name" value="Glyoxalase/Bleomycin resistance protein/Dihydroxybiphenyl dioxygenase"/>
    <property type="match status" value="1"/>
</dbReference>
<dbReference type="EMBL" id="VBAM01000271">
    <property type="protein sequence ID" value="TMJ10839.1"/>
    <property type="molecule type" value="Genomic_DNA"/>
</dbReference>
<proteinExistence type="predicted"/>
<sequence length="334" mass="36394">MRETRAPRARAAPAPPRAPRLPRGDAAPGPRCHTRPIRCRARSSWDFLRHPPPADPAVGRQEEARTADEIPRDRCGPCTAQGDTVSVERTGGRELLGIHHVTAIAGDPQENVDFYVRRLGLRLVKKSVNQDDPSTYHLFYADGAGNPGTDLTFFPSPNAARGRPGAGQAISVAFAVPERSLSYWIARLRESGVPVSGPRARFDEEVIAFSDPHGLSLEFVASAETEHRQPWAAWEDGPIPPQHAIRGIHAVTLEEAALDPTSAFLTGTLGFRRLRETGGRVRHGVGGGGSGALLDLLARPDEPPGRIAVGTIHHVAWRTPNADEQERWWEEIQA</sequence>
<dbReference type="PANTHER" id="PTHR36110:SF4">
    <property type="entry name" value="RING-CLEAVING DIOXYGENASE MHQA-RELATED"/>
    <property type="match status" value="1"/>
</dbReference>
<accession>A0A537LS47</accession>
<dbReference type="InterPro" id="IPR052537">
    <property type="entry name" value="Extradiol_RC_dioxygenase"/>
</dbReference>
<keyword evidence="3" id="KW-0560">Oxidoreductase</keyword>
<dbReference type="PANTHER" id="PTHR36110">
    <property type="entry name" value="RING-CLEAVING DIOXYGENASE MHQE-RELATED"/>
    <property type="match status" value="1"/>
</dbReference>
<dbReference type="Pfam" id="PF00903">
    <property type="entry name" value="Glyoxalase"/>
    <property type="match status" value="2"/>
</dbReference>
<feature type="region of interest" description="Disordered" evidence="1">
    <location>
        <begin position="1"/>
        <end position="83"/>
    </location>
</feature>
<dbReference type="Gene3D" id="3.10.180.10">
    <property type="entry name" value="2,3-Dihydroxybiphenyl 1,2-Dioxygenase, domain 1"/>
    <property type="match status" value="2"/>
</dbReference>
<dbReference type="AlphaFoldDB" id="A0A537LS47"/>
<organism evidence="3 4">
    <name type="scientific">Candidatus Segetimicrobium genomatis</name>
    <dbReference type="NCBI Taxonomy" id="2569760"/>
    <lineage>
        <taxon>Bacteria</taxon>
        <taxon>Bacillati</taxon>
        <taxon>Candidatus Sysuimicrobiota</taxon>
        <taxon>Candidatus Sysuimicrobiia</taxon>
        <taxon>Candidatus Sysuimicrobiales</taxon>
        <taxon>Candidatus Segetimicrobiaceae</taxon>
        <taxon>Candidatus Segetimicrobium</taxon>
    </lineage>
</organism>
<evidence type="ECO:0000313" key="4">
    <source>
        <dbReference type="Proteomes" id="UP000320393"/>
    </source>
</evidence>
<name>A0A537LS47_9BACT</name>
<feature type="non-terminal residue" evidence="3">
    <location>
        <position position="334"/>
    </location>
</feature>
<feature type="compositionally biased region" description="Basic and acidic residues" evidence="1">
    <location>
        <begin position="60"/>
        <end position="75"/>
    </location>
</feature>
<evidence type="ECO:0000313" key="3">
    <source>
        <dbReference type="EMBL" id="TMJ10839.1"/>
    </source>
</evidence>
<dbReference type="GO" id="GO:0051213">
    <property type="term" value="F:dioxygenase activity"/>
    <property type="evidence" value="ECO:0007669"/>
    <property type="project" value="UniProtKB-KW"/>
</dbReference>
<keyword evidence="3" id="KW-0223">Dioxygenase</keyword>
<dbReference type="InterPro" id="IPR037523">
    <property type="entry name" value="VOC_core"/>
</dbReference>
<evidence type="ECO:0000256" key="1">
    <source>
        <dbReference type="SAM" id="MobiDB-lite"/>
    </source>
</evidence>
<reference evidence="3 4" key="1">
    <citation type="journal article" date="2019" name="Nat. Microbiol.">
        <title>Mediterranean grassland soil C-N compound turnover is dependent on rainfall and depth, and is mediated by genomically divergent microorganisms.</title>
        <authorList>
            <person name="Diamond S."/>
            <person name="Andeer P.F."/>
            <person name="Li Z."/>
            <person name="Crits-Christoph A."/>
            <person name="Burstein D."/>
            <person name="Anantharaman K."/>
            <person name="Lane K.R."/>
            <person name="Thomas B.C."/>
            <person name="Pan C."/>
            <person name="Northen T.R."/>
            <person name="Banfield J.F."/>
        </authorList>
    </citation>
    <scope>NUCLEOTIDE SEQUENCE [LARGE SCALE GENOMIC DNA]</scope>
    <source>
        <strain evidence="3">NP_5</strain>
    </source>
</reference>
<feature type="compositionally biased region" description="Basic residues" evidence="1">
    <location>
        <begin position="32"/>
        <end position="41"/>
    </location>
</feature>